<dbReference type="SUPFAM" id="SSF51338">
    <property type="entry name" value="Composite domain of metallo-dependent hydrolases"/>
    <property type="match status" value="1"/>
</dbReference>
<dbReference type="InterPro" id="IPR013108">
    <property type="entry name" value="Amidohydro_3"/>
</dbReference>
<dbReference type="EMBL" id="JBHLXE010000051">
    <property type="protein sequence ID" value="MFC0179484.1"/>
    <property type="molecule type" value="Genomic_DNA"/>
</dbReference>
<dbReference type="Gene3D" id="3.10.310.70">
    <property type="match status" value="1"/>
</dbReference>
<dbReference type="GO" id="GO:0016787">
    <property type="term" value="F:hydrolase activity"/>
    <property type="evidence" value="ECO:0007669"/>
    <property type="project" value="UniProtKB-KW"/>
</dbReference>
<dbReference type="InterPro" id="IPR011059">
    <property type="entry name" value="Metal-dep_hydrolase_composite"/>
</dbReference>
<dbReference type="Gene3D" id="2.30.40.10">
    <property type="entry name" value="Urease, subunit C, domain 1"/>
    <property type="match status" value="1"/>
</dbReference>
<evidence type="ECO:0000313" key="3">
    <source>
        <dbReference type="Proteomes" id="UP001589758"/>
    </source>
</evidence>
<dbReference type="PANTHER" id="PTHR22642">
    <property type="entry name" value="IMIDAZOLONEPROPIONASE"/>
    <property type="match status" value="1"/>
</dbReference>
<dbReference type="Pfam" id="PF07969">
    <property type="entry name" value="Amidohydro_3"/>
    <property type="match status" value="1"/>
</dbReference>
<dbReference type="Proteomes" id="UP001589758">
    <property type="component" value="Unassembled WGS sequence"/>
</dbReference>
<dbReference type="InterPro" id="IPR032466">
    <property type="entry name" value="Metal_Hydrolase"/>
</dbReference>
<protein>
    <submittedName>
        <fullName evidence="2">Amidohydrolase</fullName>
        <ecNumber evidence="2">3.5.-.-</ecNumber>
    </submittedName>
</protein>
<organism evidence="2 3">
    <name type="scientific">Thorsellia kenyensis</name>
    <dbReference type="NCBI Taxonomy" id="1549888"/>
    <lineage>
        <taxon>Bacteria</taxon>
        <taxon>Pseudomonadati</taxon>
        <taxon>Pseudomonadota</taxon>
        <taxon>Gammaproteobacteria</taxon>
        <taxon>Enterobacterales</taxon>
        <taxon>Thorselliaceae</taxon>
        <taxon>Thorsellia</taxon>
    </lineage>
</organism>
<name>A0ABV6C936_9GAMM</name>
<dbReference type="Gene3D" id="3.20.20.140">
    <property type="entry name" value="Metal-dependent hydrolases"/>
    <property type="match status" value="1"/>
</dbReference>
<evidence type="ECO:0000313" key="2">
    <source>
        <dbReference type="EMBL" id="MFC0179484.1"/>
    </source>
</evidence>
<feature type="domain" description="Amidohydrolase 3" evidence="1">
    <location>
        <begin position="52"/>
        <end position="567"/>
    </location>
</feature>
<keyword evidence="3" id="KW-1185">Reference proteome</keyword>
<evidence type="ECO:0000259" key="1">
    <source>
        <dbReference type="Pfam" id="PF07969"/>
    </source>
</evidence>
<dbReference type="EC" id="3.5.-.-" evidence="2"/>
<gene>
    <name evidence="2" type="ORF">ACFFIT_05160</name>
</gene>
<reference evidence="2 3" key="1">
    <citation type="submission" date="2024-09" db="EMBL/GenBank/DDBJ databases">
        <authorList>
            <person name="Sun Q."/>
            <person name="Mori K."/>
        </authorList>
    </citation>
    <scope>NUCLEOTIDE SEQUENCE [LARGE SCALE GENOMIC DNA]</scope>
    <source>
        <strain evidence="2 3">CCM 8545</strain>
    </source>
</reference>
<dbReference type="PANTHER" id="PTHR22642:SF2">
    <property type="entry name" value="PROTEIN LONG AFTER FAR-RED 3"/>
    <property type="match status" value="1"/>
</dbReference>
<dbReference type="SUPFAM" id="SSF51556">
    <property type="entry name" value="Metallo-dependent hydrolases"/>
    <property type="match status" value="1"/>
</dbReference>
<keyword evidence="2" id="KW-0378">Hydrolase</keyword>
<proteinExistence type="predicted"/>
<sequence>MQLNTIFYNGRIYTANLNNSMVNAIWIKDGIIQQVGDYEELKVIIESDTEHYDLQNKIILPGIIDSHMHPFWGGKQINGYHLNYDALTIDELLSKVQSFLDAEQDKGADEWLKVTAWQRQSMIPEGTDLDNDILDRLNTVRPIVVFANDCHTLVANSRALELLGLNPNMTDPPDGKIRRNEAGELNGVLEDAPAMRAFDSIKVQIGKSNVEIAREVQNLLNQQGVTTIMDARVFEEHLDAFGTLQANNELTVRVLGAREVTPEKAKTNESIEETFNQIVEFINTYHNTIYSPQPGIHIHHIKFFIDGVLQSPITTASLLQPYNLKNIKTGEWEVTNNYGDLYFTQNQLELLFRKVADLKLHPHCHTVGEGAINSVLRATQKIRNEYPDLDFRPGLAHNELVAEHQFEQFKLLDAIPVLSFQWSGLTEEMAEQERKKLGDERFINLEPIAKFIDRGVKIAYGSDWPIDRLDEWYNLQVGITRQIWDTDADQLAGPVLDNDRGLSIFEAINAATINAAFMLGMEKYIGSLEVGKFADLIILENDLFNFKPEEVFKTKIEKTVVGGKIVFTNQ</sequence>
<dbReference type="RefSeq" id="WP_385876585.1">
    <property type="nucleotide sequence ID" value="NZ_JBHLXE010000051.1"/>
</dbReference>
<accession>A0ABV6C936</accession>
<comment type="caution">
    <text evidence="2">The sequence shown here is derived from an EMBL/GenBank/DDBJ whole genome shotgun (WGS) entry which is preliminary data.</text>
</comment>